<comment type="caution">
    <text evidence="1">The sequence shown here is derived from an EMBL/GenBank/DDBJ whole genome shotgun (WGS) entry which is preliminary data.</text>
</comment>
<dbReference type="EMBL" id="CAXDID020000267">
    <property type="protein sequence ID" value="CAL6067257.1"/>
    <property type="molecule type" value="Genomic_DNA"/>
</dbReference>
<dbReference type="AlphaFoldDB" id="A0AA86U169"/>
<dbReference type="InterPro" id="IPR007612">
    <property type="entry name" value="LOR"/>
</dbReference>
<organism evidence="1">
    <name type="scientific">Hexamita inflata</name>
    <dbReference type="NCBI Taxonomy" id="28002"/>
    <lineage>
        <taxon>Eukaryota</taxon>
        <taxon>Metamonada</taxon>
        <taxon>Diplomonadida</taxon>
        <taxon>Hexamitidae</taxon>
        <taxon>Hexamitinae</taxon>
        <taxon>Hexamita</taxon>
    </lineage>
</organism>
<evidence type="ECO:0000313" key="1">
    <source>
        <dbReference type="EMBL" id="CAI9936296.1"/>
    </source>
</evidence>
<reference evidence="2 3" key="2">
    <citation type="submission" date="2024-07" db="EMBL/GenBank/DDBJ databases">
        <authorList>
            <person name="Akdeniz Z."/>
        </authorList>
    </citation>
    <scope>NUCLEOTIDE SEQUENCE [LARGE SCALE GENOMIC DNA]</scope>
</reference>
<gene>
    <name evidence="1" type="ORF">HINF_LOCUS23941</name>
    <name evidence="2" type="ORF">HINF_LOCUS52935</name>
</gene>
<name>A0AA86U169_9EUKA</name>
<dbReference type="SUPFAM" id="SSF54518">
    <property type="entry name" value="Tubby C-terminal domain-like"/>
    <property type="match status" value="1"/>
</dbReference>
<evidence type="ECO:0000313" key="3">
    <source>
        <dbReference type="Proteomes" id="UP001642409"/>
    </source>
</evidence>
<dbReference type="EMBL" id="CATOUU010000635">
    <property type="protein sequence ID" value="CAI9936296.1"/>
    <property type="molecule type" value="Genomic_DNA"/>
</dbReference>
<protein>
    <submittedName>
        <fullName evidence="1">LURP-one-related family protein</fullName>
    </submittedName>
    <submittedName>
        <fullName evidence="2">LURP-one-related_family protein</fullName>
    </submittedName>
</protein>
<sequence>MKFFMKQKVFSLKDKFFLTDEQATNRYYVEGDFSLVNRRKIIDVTTNTIVAVHLIIAYQVLNHQYFQEHNF</sequence>
<dbReference type="InterPro" id="IPR025659">
    <property type="entry name" value="Tubby-like_C"/>
</dbReference>
<dbReference type="Pfam" id="PF04525">
    <property type="entry name" value="LOR"/>
    <property type="match status" value="1"/>
</dbReference>
<proteinExistence type="predicted"/>
<evidence type="ECO:0000313" key="2">
    <source>
        <dbReference type="EMBL" id="CAL6067257.1"/>
    </source>
</evidence>
<dbReference type="Proteomes" id="UP001642409">
    <property type="component" value="Unassembled WGS sequence"/>
</dbReference>
<keyword evidence="3" id="KW-1185">Reference proteome</keyword>
<accession>A0AA86U169</accession>
<reference evidence="1" key="1">
    <citation type="submission" date="2023-06" db="EMBL/GenBank/DDBJ databases">
        <authorList>
            <person name="Kurt Z."/>
        </authorList>
    </citation>
    <scope>NUCLEOTIDE SEQUENCE</scope>
</reference>